<dbReference type="CDD" id="cd18186">
    <property type="entry name" value="BTB_POZ_ZBTB_KLHL-like"/>
    <property type="match status" value="1"/>
</dbReference>
<protein>
    <recommendedName>
        <fullName evidence="1">BTB domain-containing protein</fullName>
    </recommendedName>
</protein>
<evidence type="ECO:0000259" key="1">
    <source>
        <dbReference type="PROSITE" id="PS50097"/>
    </source>
</evidence>
<dbReference type="EMBL" id="KV427620">
    <property type="protein sequence ID" value="KZT07217.1"/>
    <property type="molecule type" value="Genomic_DNA"/>
</dbReference>
<dbReference type="InterPro" id="IPR011333">
    <property type="entry name" value="SKP1/BTB/POZ_sf"/>
</dbReference>
<dbReference type="STRING" id="1314785.A0A165EK28"/>
<organism evidence="2 3">
    <name type="scientific">Laetiporus sulphureus 93-53</name>
    <dbReference type="NCBI Taxonomy" id="1314785"/>
    <lineage>
        <taxon>Eukaryota</taxon>
        <taxon>Fungi</taxon>
        <taxon>Dikarya</taxon>
        <taxon>Basidiomycota</taxon>
        <taxon>Agaricomycotina</taxon>
        <taxon>Agaricomycetes</taxon>
        <taxon>Polyporales</taxon>
        <taxon>Laetiporus</taxon>
    </lineage>
</organism>
<keyword evidence="3" id="KW-1185">Reference proteome</keyword>
<dbReference type="Proteomes" id="UP000076871">
    <property type="component" value="Unassembled WGS sequence"/>
</dbReference>
<dbReference type="GeneID" id="63831413"/>
<name>A0A165EK28_9APHY</name>
<evidence type="ECO:0000313" key="2">
    <source>
        <dbReference type="EMBL" id="KZT07217.1"/>
    </source>
</evidence>
<evidence type="ECO:0000313" key="3">
    <source>
        <dbReference type="Proteomes" id="UP000076871"/>
    </source>
</evidence>
<dbReference type="RefSeq" id="XP_040764957.1">
    <property type="nucleotide sequence ID" value="XM_040914386.1"/>
</dbReference>
<proteinExistence type="predicted"/>
<gene>
    <name evidence="2" type="ORF">LAESUDRAFT_812223</name>
</gene>
<feature type="domain" description="BTB" evidence="1">
    <location>
        <begin position="22"/>
        <end position="51"/>
    </location>
</feature>
<dbReference type="Gene3D" id="3.30.710.10">
    <property type="entry name" value="Potassium Channel Kv1.1, Chain A"/>
    <property type="match status" value="1"/>
</dbReference>
<accession>A0A165EK28</accession>
<dbReference type="AlphaFoldDB" id="A0A165EK28"/>
<sequence length="314" mass="35633">MALAHSELQNFERVAHLWYDDGNVILIAGDRGFRVHRGVLMQRSPGFRELFLPLSPNYCSTGACPMLRLPDDPLHLDFALSALYDRFFFGDLDMHHKIPEVASGIISLAHKYDIQVLHKEAIHRLSEAYPRSFERFNAMSPFQLDPFSADDHASLLSVINAARQLKTSELNTFLPIAFYLCCQLDAIHLVQGVVRSDCSRECLSLDDLRRCVAGRMNLMQANSAATLCLRPSAESLDPCCPMPDSCIESLVALAGDALQEDIFASCDALTNIDRWIEEKGEERGLCWVCINYMKQRHEEARREIWDELPKIFEL</sequence>
<dbReference type="OrthoDB" id="3036049at2759"/>
<dbReference type="PROSITE" id="PS50097">
    <property type="entry name" value="BTB"/>
    <property type="match status" value="1"/>
</dbReference>
<dbReference type="InParanoid" id="A0A165EK28"/>
<dbReference type="InterPro" id="IPR000210">
    <property type="entry name" value="BTB/POZ_dom"/>
</dbReference>
<dbReference type="SUPFAM" id="SSF54695">
    <property type="entry name" value="POZ domain"/>
    <property type="match status" value="1"/>
</dbReference>
<reference evidence="2 3" key="1">
    <citation type="journal article" date="2016" name="Mol. Biol. Evol.">
        <title>Comparative Genomics of Early-Diverging Mushroom-Forming Fungi Provides Insights into the Origins of Lignocellulose Decay Capabilities.</title>
        <authorList>
            <person name="Nagy L.G."/>
            <person name="Riley R."/>
            <person name="Tritt A."/>
            <person name="Adam C."/>
            <person name="Daum C."/>
            <person name="Floudas D."/>
            <person name="Sun H."/>
            <person name="Yadav J.S."/>
            <person name="Pangilinan J."/>
            <person name="Larsson K.H."/>
            <person name="Matsuura K."/>
            <person name="Barry K."/>
            <person name="Labutti K."/>
            <person name="Kuo R."/>
            <person name="Ohm R.A."/>
            <person name="Bhattacharya S.S."/>
            <person name="Shirouzu T."/>
            <person name="Yoshinaga Y."/>
            <person name="Martin F.M."/>
            <person name="Grigoriev I.V."/>
            <person name="Hibbett D.S."/>
        </authorList>
    </citation>
    <scope>NUCLEOTIDE SEQUENCE [LARGE SCALE GENOMIC DNA]</scope>
    <source>
        <strain evidence="2 3">93-53</strain>
    </source>
</reference>